<reference evidence="4" key="1">
    <citation type="submission" date="2022-03" db="EMBL/GenBank/DDBJ databases">
        <authorList>
            <person name="Woo C.Y."/>
        </authorList>
    </citation>
    <scope>NUCLEOTIDE SEQUENCE</scope>
    <source>
        <strain evidence="4">CYS-02</strain>
    </source>
</reference>
<evidence type="ECO:0000313" key="4">
    <source>
        <dbReference type="EMBL" id="MCJ0765851.1"/>
    </source>
</evidence>
<dbReference type="PANTHER" id="PTHR22576">
    <property type="entry name" value="MUCOSA ASSOCIATED LYMPHOID TISSUE LYMPHOMA TRANSLOCATION PROTEIN 1/PARACASPASE"/>
    <property type="match status" value="1"/>
</dbReference>
<evidence type="ECO:0000259" key="3">
    <source>
        <dbReference type="PROSITE" id="PS50208"/>
    </source>
</evidence>
<dbReference type="PANTHER" id="PTHR22576:SF37">
    <property type="entry name" value="MUCOSA-ASSOCIATED LYMPHOID TISSUE LYMPHOMA TRANSLOCATION PROTEIN 1"/>
    <property type="match status" value="1"/>
</dbReference>
<accession>A0A9X1VXW3</accession>
<keyword evidence="5" id="KW-1185">Reference proteome</keyword>
<dbReference type="Pfam" id="PF00656">
    <property type="entry name" value="Peptidase_C14"/>
    <property type="match status" value="1"/>
</dbReference>
<evidence type="ECO:0000256" key="2">
    <source>
        <dbReference type="SAM" id="MobiDB-lite"/>
    </source>
</evidence>
<evidence type="ECO:0000256" key="1">
    <source>
        <dbReference type="ARBA" id="ARBA00010134"/>
    </source>
</evidence>
<dbReference type="GO" id="GO:0004197">
    <property type="term" value="F:cysteine-type endopeptidase activity"/>
    <property type="evidence" value="ECO:0007669"/>
    <property type="project" value="InterPro"/>
</dbReference>
<dbReference type="PROSITE" id="PS50208">
    <property type="entry name" value="CASPASE_P20"/>
    <property type="match status" value="1"/>
</dbReference>
<dbReference type="InterPro" id="IPR001309">
    <property type="entry name" value="Pept_C14_p20"/>
</dbReference>
<dbReference type="SMART" id="SM00115">
    <property type="entry name" value="CASc"/>
    <property type="match status" value="1"/>
</dbReference>
<dbReference type="EMBL" id="JALGBI010000003">
    <property type="protein sequence ID" value="MCJ0765851.1"/>
    <property type="molecule type" value="Genomic_DNA"/>
</dbReference>
<comment type="similarity">
    <text evidence="1">Belongs to the peptidase C14A family.</text>
</comment>
<gene>
    <name evidence="4" type="ORF">MMF98_21765</name>
</gene>
<dbReference type="InterPro" id="IPR011600">
    <property type="entry name" value="Pept_C14_caspase"/>
</dbReference>
<evidence type="ECO:0000313" key="5">
    <source>
        <dbReference type="Proteomes" id="UP001139447"/>
    </source>
</evidence>
<organism evidence="4 5">
    <name type="scientific">Variovorax terrae</name>
    <dbReference type="NCBI Taxonomy" id="2923278"/>
    <lineage>
        <taxon>Bacteria</taxon>
        <taxon>Pseudomonadati</taxon>
        <taxon>Pseudomonadota</taxon>
        <taxon>Betaproteobacteria</taxon>
        <taxon>Burkholderiales</taxon>
        <taxon>Comamonadaceae</taxon>
        <taxon>Variovorax</taxon>
    </lineage>
</organism>
<comment type="caution">
    <text evidence="4">The sequence shown here is derived from an EMBL/GenBank/DDBJ whole genome shotgun (WGS) entry which is preliminary data.</text>
</comment>
<dbReference type="InterPro" id="IPR029030">
    <property type="entry name" value="Caspase-like_dom_sf"/>
</dbReference>
<feature type="domain" description="Caspase family p20" evidence="3">
    <location>
        <begin position="10"/>
        <end position="140"/>
    </location>
</feature>
<name>A0A9X1VXW3_9BURK</name>
<dbReference type="InterPro" id="IPR052039">
    <property type="entry name" value="Caspase-related_regulators"/>
</dbReference>
<dbReference type="AlphaFoldDB" id="A0A9X1VXW3"/>
<dbReference type="Proteomes" id="UP001139447">
    <property type="component" value="Unassembled WGS sequence"/>
</dbReference>
<dbReference type="InterPro" id="IPR015917">
    <property type="entry name" value="Pept_C14A"/>
</dbReference>
<feature type="region of interest" description="Disordered" evidence="2">
    <location>
        <begin position="299"/>
        <end position="323"/>
    </location>
</feature>
<sequence>MRTWAQSGTENRLALVIGNASYKNSPLRNPVNDARLMESSLREAGFQVIRGENVSLREMRRLVRDFGDRLKQTGGVGLFYFAGHGVQMRGENYLISVDSDIRNEDEVADDAINAQLVLEKMQSAGNRMNLVILDACRNNPFAVKSRTAAAGLAQMSAPSGSLVAYATAPGSIASDGHGRNGLYTEHLARAIRQPGLPVEEVFKQVRAAVRRDSANQQTPWENTALEGQFFFKPSMAAMPMAAPGAGAQEAPTGASAVELAYWDSIKTSRRPSELEAYLAQFPNGQFAGLVRARLAELPGSAPASLSPSAPPKPSAGTSQSAVGTPAISDLAMGDTLGRLSMTDKLTGRRHEDIVRVTEATSERVLFSTGDAIGRDEQVQAVRLGPQVFRLNSGSLWRLPLHAGASGVAYGTIDPMLETQLEWRVIQEVGREARVETKVEFFRSRRYGTWVASYAGASPMPTAFELAIHSAVAGTGGPELLSGQFQQVSAK</sequence>
<dbReference type="Gene3D" id="3.40.50.1460">
    <property type="match status" value="1"/>
</dbReference>
<proteinExistence type="inferred from homology"/>
<dbReference type="SUPFAM" id="SSF52129">
    <property type="entry name" value="Caspase-like"/>
    <property type="match status" value="1"/>
</dbReference>
<dbReference type="RefSeq" id="WP_243309441.1">
    <property type="nucleotide sequence ID" value="NZ_JALGBI010000003.1"/>
</dbReference>
<dbReference type="GO" id="GO:0006508">
    <property type="term" value="P:proteolysis"/>
    <property type="evidence" value="ECO:0007669"/>
    <property type="project" value="InterPro"/>
</dbReference>
<protein>
    <submittedName>
        <fullName evidence="4">Caspase family protein</fullName>
    </submittedName>
</protein>